<dbReference type="NCBIfam" id="TIGR03826">
    <property type="entry name" value="YvyF"/>
    <property type="match status" value="1"/>
</dbReference>
<organism evidence="1 2">
    <name type="scientific">Metabacillus litoralis</name>
    <dbReference type="NCBI Taxonomy" id="152268"/>
    <lineage>
        <taxon>Bacteria</taxon>
        <taxon>Bacillati</taxon>
        <taxon>Bacillota</taxon>
        <taxon>Bacilli</taxon>
        <taxon>Bacillales</taxon>
        <taxon>Bacillaceae</taxon>
        <taxon>Metabacillus</taxon>
    </lineage>
</organism>
<protein>
    <recommendedName>
        <fullName evidence="3">Flagellar protein</fullName>
    </recommendedName>
</protein>
<dbReference type="RefSeq" id="WP_066333223.1">
    <property type="nucleotide sequence ID" value="NZ_LWSG01000018.1"/>
</dbReference>
<proteinExistence type="predicted"/>
<dbReference type="AlphaFoldDB" id="A0A179SVH3"/>
<evidence type="ECO:0000313" key="2">
    <source>
        <dbReference type="Proteomes" id="UP000078534"/>
    </source>
</evidence>
<accession>A0A179SVH3</accession>
<dbReference type="Proteomes" id="UP000078534">
    <property type="component" value="Unassembled WGS sequence"/>
</dbReference>
<comment type="caution">
    <text evidence="1">The sequence shown here is derived from an EMBL/GenBank/DDBJ whole genome shotgun (WGS) entry which is preliminary data.</text>
</comment>
<dbReference type="STRING" id="152268.A6K24_23440"/>
<evidence type="ECO:0000313" key="1">
    <source>
        <dbReference type="EMBL" id="OAS85806.1"/>
    </source>
</evidence>
<dbReference type="EMBL" id="LWSG01000018">
    <property type="protein sequence ID" value="OAS85806.1"/>
    <property type="molecule type" value="Genomic_DNA"/>
</dbReference>
<reference evidence="2" key="1">
    <citation type="submission" date="2016-04" db="EMBL/GenBank/DDBJ databases">
        <authorList>
            <person name="Lyu Z."/>
            <person name="Lyu W."/>
        </authorList>
    </citation>
    <scope>NUCLEOTIDE SEQUENCE [LARGE SCALE GENOMIC DNA]</scope>
    <source>
        <strain evidence="2">C44</strain>
    </source>
</reference>
<sequence length="140" mass="16348">MGELSNCPKCNALFVKTQFRSVCDGCFKIEEKAYETVYQFLRKRENRKAMLHEVVEATGVEEELVLKFIRNGRIQLSNFPNLGYPCAKCGKTIKEDKICESCKQDIHKQLDQMEQVEKISERNQLKTSSYTYYSQSTKKR</sequence>
<keyword evidence="2" id="KW-1185">Reference proteome</keyword>
<dbReference type="OrthoDB" id="1739831at2"/>
<name>A0A179SVH3_9BACI</name>
<gene>
    <name evidence="1" type="ORF">A6K24_23440</name>
</gene>
<dbReference type="InterPro" id="IPR022258">
    <property type="entry name" value="Flagellar_operon_YvyF"/>
</dbReference>
<evidence type="ECO:0008006" key="3">
    <source>
        <dbReference type="Google" id="ProtNLM"/>
    </source>
</evidence>